<protein>
    <recommendedName>
        <fullName evidence="3">DUF3533 domain-containing protein</fullName>
    </recommendedName>
</protein>
<dbReference type="InterPro" id="IPR053001">
    <property type="entry name" value="MNNG_permease-like"/>
</dbReference>
<evidence type="ECO:0000256" key="1">
    <source>
        <dbReference type="SAM" id="MobiDB-lite"/>
    </source>
</evidence>
<feature type="transmembrane region" description="Helical" evidence="2">
    <location>
        <begin position="155"/>
        <end position="174"/>
    </location>
</feature>
<dbReference type="OrthoDB" id="2140105at2759"/>
<feature type="non-terminal residue" evidence="4">
    <location>
        <position position="1"/>
    </location>
</feature>
<evidence type="ECO:0000313" key="5">
    <source>
        <dbReference type="Proteomes" id="UP000094801"/>
    </source>
</evidence>
<sequence length="579" mass="66659">TPLSRHNTANPIRRRTSTISSWFQRSNSFDSPKGKGDGQVDDSLNRIRSRKMSRQLSNFSATRVPFNVDGTLPSAMISNNDEVMSILLKSEHNQHEKDSDSTPQQYDGEEPIQKTTTLNRIQTLKDQMTAEVKDKLDKIGLFDPRLEKFKICLKFFRGYLLLTGIFMGAFSLYWGSMYQREKRLVNMNVHVVLDDPNTYESLGIDDYFSDAMVASTSDPVIAAYAGWHTMPYTDLTDDPSEIRDILLKKVHHQECWGAIWIKPNSSIDYLSALKEDGSFNVSDAIEVIYETGRQYIAVSSYLSKSFTHLQTKFLSFQQEKITIPLTNELSNDQIVSNLKTLLTPIQFKIHDITDQSLIKAIVSGPQQFGLVYLHLLSLMQFAFFQPFHIKMAARLTDRSFIIYRLVSSQITYLVMGLAYTLVQIAFSINIYAAYNGKTGFLIFWLITYLMLSALGGVNENVVMMIQLKKPNLAPTWMLFWMILNIAPTYYPAILSPHFYRYGYALPIKNGFDLFMICLFDTYKQATLTRNILVLISWVVLMNTCLPFTMIYYSKKTTQVTNKKIQDLKKLRKRQRRQKL</sequence>
<gene>
    <name evidence="4" type="ORF">CANARDRAFT_181939</name>
</gene>
<reference evidence="5" key="1">
    <citation type="submission" date="2016-04" db="EMBL/GenBank/DDBJ databases">
        <title>Comparative genomics of biotechnologically important yeasts.</title>
        <authorList>
            <consortium name="DOE Joint Genome Institute"/>
            <person name="Riley R."/>
            <person name="Haridas S."/>
            <person name="Wolfe K.H."/>
            <person name="Lopes M.R."/>
            <person name="Hittinger C.T."/>
            <person name="Goker M."/>
            <person name="Salamov A."/>
            <person name="Wisecaver J."/>
            <person name="Long T.M."/>
            <person name="Aerts A.L."/>
            <person name="Barry K."/>
            <person name="Choi C."/>
            <person name="Clum A."/>
            <person name="Coughlan A.Y."/>
            <person name="Deshpande S."/>
            <person name="Douglass A.P."/>
            <person name="Hanson S.J."/>
            <person name="Klenk H.-P."/>
            <person name="Labutti K."/>
            <person name="Lapidus A."/>
            <person name="Lindquist E."/>
            <person name="Lipzen A."/>
            <person name="Meier-Kolthoff J.P."/>
            <person name="Ohm R.A."/>
            <person name="Otillar R.P."/>
            <person name="Pangilinan J."/>
            <person name="Peng Y."/>
            <person name="Rokas A."/>
            <person name="Rosa C.A."/>
            <person name="Scheuner C."/>
            <person name="Sibirny A.A."/>
            <person name="Slot J.C."/>
            <person name="Stielow J.B."/>
            <person name="Sun H."/>
            <person name="Kurtzman C.P."/>
            <person name="Blackwell M."/>
            <person name="Grigoriev I.V."/>
            <person name="Jeffries T.W."/>
        </authorList>
    </citation>
    <scope>NUCLEOTIDE SEQUENCE [LARGE SCALE GENOMIC DNA]</scope>
    <source>
        <strain evidence="5">NRRL YB-2248</strain>
    </source>
</reference>
<keyword evidence="2" id="KW-1133">Transmembrane helix</keyword>
<keyword evidence="2" id="KW-0472">Membrane</keyword>
<evidence type="ECO:0000256" key="2">
    <source>
        <dbReference type="SAM" id="Phobius"/>
    </source>
</evidence>
<feature type="transmembrane region" description="Helical" evidence="2">
    <location>
        <begin position="473"/>
        <end position="492"/>
    </location>
</feature>
<dbReference type="Proteomes" id="UP000094801">
    <property type="component" value="Unassembled WGS sequence"/>
</dbReference>
<dbReference type="STRING" id="983967.A0A1E4T0V5"/>
<feature type="transmembrane region" description="Helical" evidence="2">
    <location>
        <begin position="440"/>
        <end position="461"/>
    </location>
</feature>
<feature type="region of interest" description="Disordered" evidence="1">
    <location>
        <begin position="91"/>
        <end position="110"/>
    </location>
</feature>
<dbReference type="EMBL" id="KV453852">
    <property type="protein sequence ID" value="ODV85383.1"/>
    <property type="molecule type" value="Genomic_DNA"/>
</dbReference>
<feature type="non-terminal residue" evidence="4">
    <location>
        <position position="579"/>
    </location>
</feature>
<evidence type="ECO:0000259" key="3">
    <source>
        <dbReference type="Pfam" id="PF12051"/>
    </source>
</evidence>
<feature type="compositionally biased region" description="Polar residues" evidence="1">
    <location>
        <begin position="1"/>
        <end position="10"/>
    </location>
</feature>
<feature type="transmembrane region" description="Helical" evidence="2">
    <location>
        <begin position="369"/>
        <end position="389"/>
    </location>
</feature>
<dbReference type="AlphaFoldDB" id="A0A1E4T0V5"/>
<dbReference type="PANTHER" id="PTHR34814">
    <property type="entry name" value="NITROSOGUANIDINE RESISTANCE PROTEIN SNG1"/>
    <property type="match status" value="1"/>
</dbReference>
<keyword evidence="5" id="KW-1185">Reference proteome</keyword>
<dbReference type="InterPro" id="IPR022703">
    <property type="entry name" value="DUF3533"/>
</dbReference>
<proteinExistence type="predicted"/>
<dbReference type="GO" id="GO:0016020">
    <property type="term" value="C:membrane"/>
    <property type="evidence" value="ECO:0007669"/>
    <property type="project" value="TreeGrafter"/>
</dbReference>
<feature type="region of interest" description="Disordered" evidence="1">
    <location>
        <begin position="1"/>
        <end position="42"/>
    </location>
</feature>
<accession>A0A1E4T0V5</accession>
<feature type="domain" description="DUF3533" evidence="3">
    <location>
        <begin position="159"/>
        <end position="542"/>
    </location>
</feature>
<feature type="transmembrane region" description="Helical" evidence="2">
    <location>
        <begin position="410"/>
        <end position="434"/>
    </location>
</feature>
<dbReference type="PANTHER" id="PTHR34814:SF1">
    <property type="entry name" value="NITROSOGUANIDINE RESISTANCE PROTEIN SNG1"/>
    <property type="match status" value="1"/>
</dbReference>
<feature type="transmembrane region" description="Helical" evidence="2">
    <location>
        <begin position="531"/>
        <end position="552"/>
    </location>
</feature>
<organism evidence="4 5">
    <name type="scientific">[Candida] arabinofermentans NRRL YB-2248</name>
    <dbReference type="NCBI Taxonomy" id="983967"/>
    <lineage>
        <taxon>Eukaryota</taxon>
        <taxon>Fungi</taxon>
        <taxon>Dikarya</taxon>
        <taxon>Ascomycota</taxon>
        <taxon>Saccharomycotina</taxon>
        <taxon>Pichiomycetes</taxon>
        <taxon>Pichiales</taxon>
        <taxon>Pichiaceae</taxon>
        <taxon>Ogataea</taxon>
        <taxon>Ogataea/Candida clade</taxon>
    </lineage>
</organism>
<feature type="compositionally biased region" description="Basic and acidic residues" evidence="1">
    <location>
        <begin position="91"/>
        <end position="100"/>
    </location>
</feature>
<name>A0A1E4T0V5_9ASCO</name>
<evidence type="ECO:0000313" key="4">
    <source>
        <dbReference type="EMBL" id="ODV85383.1"/>
    </source>
</evidence>
<feature type="compositionally biased region" description="Polar residues" evidence="1">
    <location>
        <begin position="17"/>
        <end position="30"/>
    </location>
</feature>
<dbReference type="Pfam" id="PF12051">
    <property type="entry name" value="DUF3533"/>
    <property type="match status" value="1"/>
</dbReference>
<keyword evidence="2" id="KW-0812">Transmembrane</keyword>